<dbReference type="InterPro" id="IPR050832">
    <property type="entry name" value="Bact_Acetyltransf"/>
</dbReference>
<dbReference type="InterPro" id="IPR016181">
    <property type="entry name" value="Acyl_CoA_acyltransferase"/>
</dbReference>
<dbReference type="PANTHER" id="PTHR43877:SF1">
    <property type="entry name" value="ACETYLTRANSFERASE"/>
    <property type="match status" value="1"/>
</dbReference>
<dbReference type="InterPro" id="IPR000182">
    <property type="entry name" value="GNAT_dom"/>
</dbReference>
<feature type="domain" description="N-acetyltransferase" evidence="3">
    <location>
        <begin position="7"/>
        <end position="145"/>
    </location>
</feature>
<proteinExistence type="predicted"/>
<dbReference type="GO" id="GO:0016747">
    <property type="term" value="F:acyltransferase activity, transferring groups other than amino-acyl groups"/>
    <property type="evidence" value="ECO:0007669"/>
    <property type="project" value="InterPro"/>
</dbReference>
<dbReference type="CDD" id="cd04301">
    <property type="entry name" value="NAT_SF"/>
    <property type="match status" value="1"/>
</dbReference>
<dbReference type="SUPFAM" id="SSF55729">
    <property type="entry name" value="Acyl-CoA N-acyltransferases (Nat)"/>
    <property type="match status" value="1"/>
</dbReference>
<evidence type="ECO:0000256" key="2">
    <source>
        <dbReference type="ARBA" id="ARBA00023315"/>
    </source>
</evidence>
<keyword evidence="2" id="KW-0012">Acyltransferase</keyword>
<organism evidence="4 5">
    <name type="scientific">Desulfuromonas thiophila</name>
    <dbReference type="NCBI Taxonomy" id="57664"/>
    <lineage>
        <taxon>Bacteria</taxon>
        <taxon>Pseudomonadati</taxon>
        <taxon>Thermodesulfobacteriota</taxon>
        <taxon>Desulfuromonadia</taxon>
        <taxon>Desulfuromonadales</taxon>
        <taxon>Desulfuromonadaceae</taxon>
        <taxon>Desulfuromonas</taxon>
    </lineage>
</organism>
<dbReference type="PROSITE" id="PS51186">
    <property type="entry name" value="GNAT"/>
    <property type="match status" value="1"/>
</dbReference>
<accession>A0A1G7C5S2</accession>
<gene>
    <name evidence="4" type="ORF">SAMN05661003_10886</name>
</gene>
<dbReference type="PANTHER" id="PTHR43877">
    <property type="entry name" value="AMINOALKYLPHOSPHONATE N-ACETYLTRANSFERASE-RELATED-RELATED"/>
    <property type="match status" value="1"/>
</dbReference>
<keyword evidence="5" id="KW-1185">Reference proteome</keyword>
<evidence type="ECO:0000256" key="1">
    <source>
        <dbReference type="ARBA" id="ARBA00022679"/>
    </source>
</evidence>
<reference evidence="5" key="1">
    <citation type="submission" date="2016-10" db="EMBL/GenBank/DDBJ databases">
        <authorList>
            <person name="Varghese N."/>
            <person name="Submissions S."/>
        </authorList>
    </citation>
    <scope>NUCLEOTIDE SEQUENCE [LARGE SCALE GENOMIC DNA]</scope>
    <source>
        <strain evidence="5">DSM 8987</strain>
    </source>
</reference>
<dbReference type="STRING" id="57664.SAMN05661003_10886"/>
<dbReference type="EMBL" id="FNAQ01000008">
    <property type="protein sequence ID" value="SDE34722.1"/>
    <property type="molecule type" value="Genomic_DNA"/>
</dbReference>
<dbReference type="Pfam" id="PF00583">
    <property type="entry name" value="Acetyltransf_1"/>
    <property type="match status" value="1"/>
</dbReference>
<dbReference type="RefSeq" id="WP_092078476.1">
    <property type="nucleotide sequence ID" value="NZ_FNAQ01000008.1"/>
</dbReference>
<evidence type="ECO:0000259" key="3">
    <source>
        <dbReference type="PROSITE" id="PS51186"/>
    </source>
</evidence>
<evidence type="ECO:0000313" key="5">
    <source>
        <dbReference type="Proteomes" id="UP000243205"/>
    </source>
</evidence>
<dbReference type="Gene3D" id="3.40.630.30">
    <property type="match status" value="1"/>
</dbReference>
<dbReference type="AlphaFoldDB" id="A0A1G7C5S2"/>
<sequence length="293" mass="31148">MKRHGVERIDWPTAGDWAWFCQLAKQEGWQVPTGEPALYCRLAGGRALVLRRGDQPVGLVTLLLHEHSGWIGNLLVAPAWRGQGCGGRLFRQAVRLARQAGIRRLWLTASHQGQPLYQRLGFEPVAGMLRWQGRGLAQQSTDALPALAANDSQSLTPLLAADRQVWGEDRQKLLAALAPTGLLVQQPADPPAPAQLALLQPVAAGVWLLGPWLNSGAPTSAPQQLEPLLTAARQRLPASALLLADLVQPAPPLCAELARCGQLTQGVNILMGQNVAGLPAAGLIALASLGSCG</sequence>
<protein>
    <submittedName>
        <fullName evidence="4">Acetyltransferase (GNAT) domain-containing protein</fullName>
    </submittedName>
</protein>
<name>A0A1G7C5S2_9BACT</name>
<dbReference type="Proteomes" id="UP000243205">
    <property type="component" value="Unassembled WGS sequence"/>
</dbReference>
<dbReference type="OrthoDB" id="5393364at2"/>
<keyword evidence="1 4" id="KW-0808">Transferase</keyword>
<evidence type="ECO:0000313" key="4">
    <source>
        <dbReference type="EMBL" id="SDE34722.1"/>
    </source>
</evidence>